<keyword evidence="4 7" id="KW-0812">Transmembrane</keyword>
<dbReference type="PANTHER" id="PTHR30221:SF1">
    <property type="entry name" value="SMALL-CONDUCTANCE MECHANOSENSITIVE CHANNEL"/>
    <property type="match status" value="1"/>
</dbReference>
<evidence type="ECO:0000256" key="7">
    <source>
        <dbReference type="SAM" id="Phobius"/>
    </source>
</evidence>
<accession>A0A2H3NZW6</accession>
<evidence type="ECO:0000256" key="3">
    <source>
        <dbReference type="ARBA" id="ARBA00022475"/>
    </source>
</evidence>
<evidence type="ECO:0000256" key="5">
    <source>
        <dbReference type="ARBA" id="ARBA00022989"/>
    </source>
</evidence>
<keyword evidence="12" id="KW-1185">Reference proteome</keyword>
<comment type="similarity">
    <text evidence="2">Belongs to the MscS (TC 1.A.23) family.</text>
</comment>
<evidence type="ECO:0000256" key="6">
    <source>
        <dbReference type="ARBA" id="ARBA00023136"/>
    </source>
</evidence>
<dbReference type="Pfam" id="PF21088">
    <property type="entry name" value="MS_channel_1st"/>
    <property type="match status" value="1"/>
</dbReference>
<gene>
    <name evidence="11" type="ORF">CRI93_05230</name>
</gene>
<feature type="transmembrane region" description="Helical" evidence="7">
    <location>
        <begin position="88"/>
        <end position="106"/>
    </location>
</feature>
<dbReference type="GO" id="GO:0005886">
    <property type="term" value="C:plasma membrane"/>
    <property type="evidence" value="ECO:0007669"/>
    <property type="project" value="UniProtKB-SubCell"/>
</dbReference>
<dbReference type="SUPFAM" id="SSF82861">
    <property type="entry name" value="Mechanosensitive channel protein MscS (YggB), transmembrane region"/>
    <property type="match status" value="1"/>
</dbReference>
<dbReference type="Proteomes" id="UP000221024">
    <property type="component" value="Unassembled WGS sequence"/>
</dbReference>
<dbReference type="SUPFAM" id="SSF82689">
    <property type="entry name" value="Mechanosensitive channel protein MscS (YggB), C-terminal domain"/>
    <property type="match status" value="1"/>
</dbReference>
<evidence type="ECO:0000256" key="4">
    <source>
        <dbReference type="ARBA" id="ARBA00022692"/>
    </source>
</evidence>
<dbReference type="InterPro" id="IPR006685">
    <property type="entry name" value="MscS_channel_2nd"/>
</dbReference>
<dbReference type="Gene3D" id="1.10.287.1260">
    <property type="match status" value="1"/>
</dbReference>
<dbReference type="PANTHER" id="PTHR30221">
    <property type="entry name" value="SMALL-CONDUCTANCE MECHANOSENSITIVE CHANNEL"/>
    <property type="match status" value="1"/>
</dbReference>
<proteinExistence type="inferred from homology"/>
<dbReference type="Gene3D" id="3.30.70.100">
    <property type="match status" value="1"/>
</dbReference>
<feature type="transmembrane region" description="Helical" evidence="7">
    <location>
        <begin position="127"/>
        <end position="147"/>
    </location>
</feature>
<evidence type="ECO:0000259" key="8">
    <source>
        <dbReference type="Pfam" id="PF00924"/>
    </source>
</evidence>
<keyword evidence="3" id="KW-1003">Cell membrane</keyword>
<dbReference type="InterPro" id="IPR049278">
    <property type="entry name" value="MS_channel_C"/>
</dbReference>
<dbReference type="Pfam" id="PF00924">
    <property type="entry name" value="MS_channel_2nd"/>
    <property type="match status" value="1"/>
</dbReference>
<sequence>MNSIAINTLLTSLGLVAAGITGAFLLYRLVRWLALRADRSRYQIDGLVLRIIGRPLSVLLGLASVNYALYRIPQVQIQFDKWDGAQNAVLVLTGTWIFASLVKAVVREYGQPLAARTDTDVDERIVGLLDLTAVYLIWTAGILIALREVDIEVTAFIASLGIVGLAVALAARTVLSNVLAGITLTADRNFRVGDRIQVGDYIGDVLEINLHKTVIRTRDNEIVLIPNDVLGKEVIINHMLPEQITRIEMTIGIAYDADLDRATAILQEILRHSDRIHNDPEPEVNVAALGDNAVVLQILAWIDRPRGKRSVRNAVYRSTLARFAEVGIDIPFPQRTLHLARSAQDAFSVPARSSTS</sequence>
<feature type="transmembrane region" description="Helical" evidence="7">
    <location>
        <begin position="153"/>
        <end position="175"/>
    </location>
</feature>
<evidence type="ECO:0000259" key="10">
    <source>
        <dbReference type="Pfam" id="PF21088"/>
    </source>
</evidence>
<dbReference type="Pfam" id="PF21082">
    <property type="entry name" value="MS_channel_3rd"/>
    <property type="match status" value="1"/>
</dbReference>
<dbReference type="SUPFAM" id="SSF50182">
    <property type="entry name" value="Sm-like ribonucleoproteins"/>
    <property type="match status" value="1"/>
</dbReference>
<reference evidence="11 12" key="1">
    <citation type="submission" date="2017-10" db="EMBL/GenBank/DDBJ databases">
        <title>Draft genome of Longimonas halophila.</title>
        <authorList>
            <person name="Goh K.M."/>
            <person name="Shamsir M.S."/>
            <person name="Lim S.W."/>
        </authorList>
    </citation>
    <scope>NUCLEOTIDE SEQUENCE [LARGE SCALE GENOMIC DNA]</scope>
    <source>
        <strain evidence="11 12">KCTC 42399</strain>
    </source>
</reference>
<dbReference type="InterPro" id="IPR023408">
    <property type="entry name" value="MscS_beta-dom_sf"/>
</dbReference>
<evidence type="ECO:0000313" key="11">
    <source>
        <dbReference type="EMBL" id="PEN08543.1"/>
    </source>
</evidence>
<comment type="caution">
    <text evidence="11">The sequence shown here is derived from an EMBL/GenBank/DDBJ whole genome shotgun (WGS) entry which is preliminary data.</text>
</comment>
<feature type="domain" description="Mechanosensitive ion channel MscS C-terminal" evidence="9">
    <location>
        <begin position="247"/>
        <end position="330"/>
    </location>
</feature>
<keyword evidence="5 7" id="KW-1133">Transmembrane helix</keyword>
<dbReference type="InterPro" id="IPR011066">
    <property type="entry name" value="MscS_channel_C_sf"/>
</dbReference>
<keyword evidence="6 7" id="KW-0472">Membrane</keyword>
<feature type="domain" description="Mechanosensitive ion channel transmembrane helices 2/3" evidence="10">
    <location>
        <begin position="134"/>
        <end position="171"/>
    </location>
</feature>
<evidence type="ECO:0000259" key="9">
    <source>
        <dbReference type="Pfam" id="PF21082"/>
    </source>
</evidence>
<dbReference type="AlphaFoldDB" id="A0A2H3NZW6"/>
<dbReference type="OrthoDB" id="9809206at2"/>
<dbReference type="InterPro" id="IPR010920">
    <property type="entry name" value="LSM_dom_sf"/>
</dbReference>
<protein>
    <submittedName>
        <fullName evidence="11">Mechanosensitive ion channel protein MscS</fullName>
    </submittedName>
</protein>
<dbReference type="InterPro" id="IPR045275">
    <property type="entry name" value="MscS_archaea/bacteria_type"/>
</dbReference>
<dbReference type="EMBL" id="PDEP01000003">
    <property type="protein sequence ID" value="PEN08543.1"/>
    <property type="molecule type" value="Genomic_DNA"/>
</dbReference>
<feature type="transmembrane region" description="Helical" evidence="7">
    <location>
        <begin position="6"/>
        <end position="27"/>
    </location>
</feature>
<dbReference type="InterPro" id="IPR049142">
    <property type="entry name" value="MS_channel_1st"/>
</dbReference>
<organism evidence="11 12">
    <name type="scientific">Longimonas halophila</name>
    <dbReference type="NCBI Taxonomy" id="1469170"/>
    <lineage>
        <taxon>Bacteria</taxon>
        <taxon>Pseudomonadati</taxon>
        <taxon>Rhodothermota</taxon>
        <taxon>Rhodothermia</taxon>
        <taxon>Rhodothermales</taxon>
        <taxon>Salisaetaceae</taxon>
        <taxon>Longimonas</taxon>
    </lineage>
</organism>
<dbReference type="Gene3D" id="2.30.30.60">
    <property type="match status" value="1"/>
</dbReference>
<dbReference type="InterPro" id="IPR011014">
    <property type="entry name" value="MscS_channel_TM-2"/>
</dbReference>
<feature type="transmembrane region" description="Helical" evidence="7">
    <location>
        <begin position="47"/>
        <end position="68"/>
    </location>
</feature>
<evidence type="ECO:0000256" key="2">
    <source>
        <dbReference type="ARBA" id="ARBA00008017"/>
    </source>
</evidence>
<dbReference type="GO" id="GO:0008381">
    <property type="term" value="F:mechanosensitive monoatomic ion channel activity"/>
    <property type="evidence" value="ECO:0007669"/>
    <property type="project" value="InterPro"/>
</dbReference>
<evidence type="ECO:0000313" key="12">
    <source>
        <dbReference type="Proteomes" id="UP000221024"/>
    </source>
</evidence>
<comment type="subcellular location">
    <subcellularLocation>
        <location evidence="1">Cell membrane</location>
        <topology evidence="1">Multi-pass membrane protein</topology>
    </subcellularLocation>
</comment>
<evidence type="ECO:0000256" key="1">
    <source>
        <dbReference type="ARBA" id="ARBA00004651"/>
    </source>
</evidence>
<feature type="domain" description="Mechanosensitive ion channel MscS" evidence="8">
    <location>
        <begin position="173"/>
        <end position="238"/>
    </location>
</feature>
<name>A0A2H3NZW6_9BACT</name>